<proteinExistence type="predicted"/>
<dbReference type="Gene3D" id="2.70.98.60">
    <property type="entry name" value="alpha-galactosidase from lactobacil brevis"/>
    <property type="match status" value="1"/>
</dbReference>
<dbReference type="SUPFAM" id="SSF51445">
    <property type="entry name" value="(Trans)glycosidases"/>
    <property type="match status" value="1"/>
</dbReference>
<dbReference type="AlphaFoldDB" id="A0A0B4CP00"/>
<evidence type="ECO:0000256" key="3">
    <source>
        <dbReference type="ARBA" id="ARBA00022801"/>
    </source>
</evidence>
<dbReference type="InterPro" id="IPR000111">
    <property type="entry name" value="Glyco_hydro_27/36_CS"/>
</dbReference>
<organism evidence="7 8">
    <name type="scientific">Microbacterium hominis</name>
    <dbReference type="NCBI Taxonomy" id="162426"/>
    <lineage>
        <taxon>Bacteria</taxon>
        <taxon>Bacillati</taxon>
        <taxon>Actinomycetota</taxon>
        <taxon>Actinomycetes</taxon>
        <taxon>Micrococcales</taxon>
        <taxon>Microbacteriaceae</taxon>
        <taxon>Microbacterium</taxon>
    </lineage>
</organism>
<dbReference type="Pfam" id="PF02065">
    <property type="entry name" value="Melibiase"/>
    <property type="match status" value="1"/>
</dbReference>
<evidence type="ECO:0000259" key="5">
    <source>
        <dbReference type="Pfam" id="PF16874"/>
    </source>
</evidence>
<evidence type="ECO:0000313" key="8">
    <source>
        <dbReference type="Proteomes" id="UP000031202"/>
    </source>
</evidence>
<dbReference type="InterPro" id="IPR031705">
    <property type="entry name" value="Glyco_hydro_36_C"/>
</dbReference>
<dbReference type="PANTHER" id="PTHR43053:SF3">
    <property type="entry name" value="ALPHA-GALACTOSIDASE C-RELATED"/>
    <property type="match status" value="1"/>
</dbReference>
<dbReference type="EC" id="3.2.1.22" evidence="2"/>
<dbReference type="PANTHER" id="PTHR43053">
    <property type="entry name" value="GLYCOSIDASE FAMILY 31"/>
    <property type="match status" value="1"/>
</dbReference>
<evidence type="ECO:0000256" key="2">
    <source>
        <dbReference type="ARBA" id="ARBA00012755"/>
    </source>
</evidence>
<evidence type="ECO:0000256" key="4">
    <source>
        <dbReference type="ARBA" id="ARBA00023295"/>
    </source>
</evidence>
<dbReference type="Proteomes" id="UP000031202">
    <property type="component" value="Unassembled WGS sequence"/>
</dbReference>
<sequence length="722" mass="78066">MPDEGRPLVTAASTAVPPHAHLRAGGTSVVLDLVSADQPIIVHWGPDLGELAASDLADLARAAVPQRVSGGLDTTARLTLLPQQSGGWLTTPGLSGDRAGADFSTRLTLVDADVIPDAATFTLRGDAAALEVRIALAVGVSGLLHQRLRVTNLGAAPYRVDALTAGFPLPPGAAELLSTTGHHLRERAPQRQPFTIGGFVRESRRGRPGADATLLLAAGVPGFGFERGLVHGVHVAWSGDHRLLAERTPTGDAVLRAGELLQPGEVLLATGESYETPEAIGSWGDGLDELAARFHDELRAREAHPRRPRPVTLNTWEAVYFRQDLDTLRTLADRGARVGVERFVLDDGWFHGRRDDTAALGDWWVDAEVWPDGLGPLIAHVRGLGMEFGLWVEPEMISPDSELARRHPDWILRARDELPPPGRQQQVLDLSHPEAYAYIAHRLHALLDEYPIAYLKWDHNRDLAEAGSGAHGTPRTHENVLALYRLLDELLERHPGLEIESCASGGARVDLGILQRTHRIWTSDCLDPLERLDTQRYTGLIVPPEMMGAHLTSPVVHSTGRSVSLPFSALTALFGHLGIEWNLTAEDETTLAQIAAWVELYREHRGLIATGRRVHADLADPALDLRGTVARDRSRAVYVHTQVRTSALHPPAPITLPGLDPDRRYRVSIAIPDGAGGYLGQSPLAWEAAPVTMTGRAAASVGLRPPVLQPQAAALIDAVAVD</sequence>
<feature type="domain" description="Glycosyl hydrolase family 36 N-terminal" evidence="6">
    <location>
        <begin position="38"/>
        <end position="268"/>
    </location>
</feature>
<dbReference type="Pfam" id="PF16875">
    <property type="entry name" value="Glyco_hydro_36N"/>
    <property type="match status" value="1"/>
</dbReference>
<comment type="caution">
    <text evidence="7">The sequence shown here is derived from an EMBL/GenBank/DDBJ whole genome shotgun (WGS) entry which is preliminary data.</text>
</comment>
<dbReference type="EMBL" id="JWSZ01000009">
    <property type="protein sequence ID" value="KIC58187.1"/>
    <property type="molecule type" value="Genomic_DNA"/>
</dbReference>
<dbReference type="FunFam" id="3.20.20.70:FF:000118">
    <property type="entry name" value="Alpha-galactosidase"/>
    <property type="match status" value="1"/>
</dbReference>
<keyword evidence="3" id="KW-0378">Hydrolase</keyword>
<accession>A0A0B4CP00</accession>
<dbReference type="GO" id="GO:0016052">
    <property type="term" value="P:carbohydrate catabolic process"/>
    <property type="evidence" value="ECO:0007669"/>
    <property type="project" value="InterPro"/>
</dbReference>
<feature type="domain" description="Glycosyl hydrolase family 36 C-terminal" evidence="5">
    <location>
        <begin position="628"/>
        <end position="707"/>
    </location>
</feature>
<dbReference type="CDD" id="cd14791">
    <property type="entry name" value="GH36"/>
    <property type="match status" value="1"/>
</dbReference>
<dbReference type="InterPro" id="IPR017853">
    <property type="entry name" value="GH"/>
</dbReference>
<comment type="catalytic activity">
    <reaction evidence="1">
        <text>Hydrolysis of terminal, non-reducing alpha-D-galactose residues in alpha-D-galactosides, including galactose oligosaccharides, galactomannans and galactolipids.</text>
        <dbReference type="EC" id="3.2.1.22"/>
    </reaction>
</comment>
<dbReference type="InterPro" id="IPR002252">
    <property type="entry name" value="Glyco_hydro_36"/>
</dbReference>
<protein>
    <recommendedName>
        <fullName evidence="2">alpha-galactosidase</fullName>
        <ecNumber evidence="2">3.2.1.22</ecNumber>
    </recommendedName>
</protein>
<dbReference type="Gene3D" id="3.20.20.70">
    <property type="entry name" value="Aldolase class I"/>
    <property type="match status" value="1"/>
</dbReference>
<evidence type="ECO:0000313" key="7">
    <source>
        <dbReference type="EMBL" id="KIC58187.1"/>
    </source>
</evidence>
<name>A0A0B4CP00_9MICO</name>
<evidence type="ECO:0000256" key="1">
    <source>
        <dbReference type="ARBA" id="ARBA00001255"/>
    </source>
</evidence>
<gene>
    <name evidence="7" type="ORF">RM52_07035</name>
</gene>
<evidence type="ECO:0000259" key="6">
    <source>
        <dbReference type="Pfam" id="PF16875"/>
    </source>
</evidence>
<dbReference type="PROSITE" id="PS00512">
    <property type="entry name" value="ALPHA_GALACTOSIDASE"/>
    <property type="match status" value="1"/>
</dbReference>
<dbReference type="InterPro" id="IPR038417">
    <property type="entry name" value="Alpga-gal_N_sf"/>
</dbReference>
<dbReference type="GO" id="GO:0004557">
    <property type="term" value="F:alpha-galactosidase activity"/>
    <property type="evidence" value="ECO:0007669"/>
    <property type="project" value="UniProtKB-EC"/>
</dbReference>
<dbReference type="InterPro" id="IPR013785">
    <property type="entry name" value="Aldolase_TIM"/>
</dbReference>
<dbReference type="InterPro" id="IPR031704">
    <property type="entry name" value="Glyco_hydro_36_N"/>
</dbReference>
<reference evidence="7 8" key="1">
    <citation type="submission" date="2014-12" db="EMBL/GenBank/DDBJ databases">
        <title>Genome sequencing of Microbacterium hominis TPW29.</title>
        <authorList>
            <person name="Tan P.W."/>
            <person name="Chan K.-G."/>
        </authorList>
    </citation>
    <scope>NUCLEOTIDE SEQUENCE [LARGE SCALE GENOMIC DNA]</scope>
    <source>
        <strain evidence="7 8">TPW29</strain>
    </source>
</reference>
<keyword evidence="4" id="KW-0326">Glycosidase</keyword>
<dbReference type="InterPro" id="IPR050985">
    <property type="entry name" value="Alpha-glycosidase_related"/>
</dbReference>
<dbReference type="Pfam" id="PF16874">
    <property type="entry name" value="Glyco_hydro_36C"/>
    <property type="match status" value="1"/>
</dbReference>
<dbReference type="PRINTS" id="PR00743">
    <property type="entry name" value="GLHYDRLASE36"/>
</dbReference>